<protein>
    <recommendedName>
        <fullName evidence="5">F-box domain-containing protein</fullName>
    </recommendedName>
</protein>
<dbReference type="InterPro" id="IPR001810">
    <property type="entry name" value="F-box_dom"/>
</dbReference>
<dbReference type="InterPro" id="IPR017451">
    <property type="entry name" value="F-box-assoc_interact_dom"/>
</dbReference>
<dbReference type="InterPro" id="IPR013187">
    <property type="entry name" value="F-box-assoc_dom_typ3"/>
</dbReference>
<organism evidence="3 4">
    <name type="scientific">Solanum commersonii</name>
    <name type="common">Commerson's wild potato</name>
    <name type="synonym">Commerson's nightshade</name>
    <dbReference type="NCBI Taxonomy" id="4109"/>
    <lineage>
        <taxon>Eukaryota</taxon>
        <taxon>Viridiplantae</taxon>
        <taxon>Streptophyta</taxon>
        <taxon>Embryophyta</taxon>
        <taxon>Tracheophyta</taxon>
        <taxon>Spermatophyta</taxon>
        <taxon>Magnoliopsida</taxon>
        <taxon>eudicotyledons</taxon>
        <taxon>Gunneridae</taxon>
        <taxon>Pentapetalae</taxon>
        <taxon>asterids</taxon>
        <taxon>lamiids</taxon>
        <taxon>Solanales</taxon>
        <taxon>Solanaceae</taxon>
        <taxon>Solanoideae</taxon>
        <taxon>Solaneae</taxon>
        <taxon>Solanum</taxon>
    </lineage>
</organism>
<name>A0A9J5XJS3_SOLCO</name>
<comment type="caution">
    <text evidence="3">The sequence shown here is derived from an EMBL/GenBank/DDBJ whole genome shotgun (WGS) entry which is preliminary data.</text>
</comment>
<proteinExistence type="predicted"/>
<accession>A0A9J5XJS3</accession>
<dbReference type="OrthoDB" id="1297723at2759"/>
<evidence type="ECO:0000259" key="1">
    <source>
        <dbReference type="Pfam" id="PF00646"/>
    </source>
</evidence>
<dbReference type="Pfam" id="PF00646">
    <property type="entry name" value="F-box"/>
    <property type="match status" value="1"/>
</dbReference>
<keyword evidence="4" id="KW-1185">Reference proteome</keyword>
<sequence length="394" mass="46776">MEHSMLFIADDIIYSILIMLHVKSLIRFQCVSKSWKNIIGDKIFRKVHHDRSKSLSSSKKSFLFATIDGVYEFRPFENSQVILVRQKFPLKRFQHVPTLGSCDGIVLLKSHLGYKSFALWNPYSNEYGIYECPYVKTYSCTTPHACGFCYDPYADDYKVILIYRSFYAVYSLIRNSWEKKSSVHVKELNVRSWDCSPGINTENRVFWSIEWKIHQLVGRNSKIIYFDVRSDELKELLKPDFIRENNQLYRLTSLKGCIGLYGGIISSKTFDVWIMEQHEWKLSLTITCIHYILCGPFVKNSVILVDATNHDEILFHIRTAESQYCAIYDLERHRFVNQIDMFNHLRCYMVPIFSESLYFPKIDMKRKRREKRFSCAEREQKETQMSKCRCRLKW</sequence>
<feature type="domain" description="F-box" evidence="1">
    <location>
        <begin position="10"/>
        <end position="45"/>
    </location>
</feature>
<dbReference type="InterPro" id="IPR036047">
    <property type="entry name" value="F-box-like_dom_sf"/>
</dbReference>
<reference evidence="3 4" key="1">
    <citation type="submission" date="2020-09" db="EMBL/GenBank/DDBJ databases">
        <title>De no assembly of potato wild relative species, Solanum commersonii.</title>
        <authorList>
            <person name="Cho K."/>
        </authorList>
    </citation>
    <scope>NUCLEOTIDE SEQUENCE [LARGE SCALE GENOMIC DNA]</scope>
    <source>
        <strain evidence="3">LZ3.2</strain>
        <tissue evidence="3">Leaf</tissue>
    </source>
</reference>
<dbReference type="AlphaFoldDB" id="A0A9J5XJS3"/>
<dbReference type="InterPro" id="IPR050796">
    <property type="entry name" value="SCF_F-box_component"/>
</dbReference>
<dbReference type="Proteomes" id="UP000824120">
    <property type="component" value="Chromosome 9"/>
</dbReference>
<gene>
    <name evidence="3" type="ORF">H5410_048971</name>
</gene>
<dbReference type="PANTHER" id="PTHR31672">
    <property type="entry name" value="BNACNNG10540D PROTEIN"/>
    <property type="match status" value="1"/>
</dbReference>
<feature type="domain" description="F-box associated beta-propeller type 3" evidence="2">
    <location>
        <begin position="87"/>
        <end position="335"/>
    </location>
</feature>
<evidence type="ECO:0008006" key="5">
    <source>
        <dbReference type="Google" id="ProtNLM"/>
    </source>
</evidence>
<evidence type="ECO:0000313" key="3">
    <source>
        <dbReference type="EMBL" id="KAG5588537.1"/>
    </source>
</evidence>
<dbReference type="Pfam" id="PF08268">
    <property type="entry name" value="FBA_3"/>
    <property type="match status" value="1"/>
</dbReference>
<dbReference type="EMBL" id="JACXVP010000009">
    <property type="protein sequence ID" value="KAG5588537.1"/>
    <property type="molecule type" value="Genomic_DNA"/>
</dbReference>
<dbReference type="PANTHER" id="PTHR31672:SF13">
    <property type="entry name" value="F-BOX PROTEIN CPR30-LIKE"/>
    <property type="match status" value="1"/>
</dbReference>
<dbReference type="NCBIfam" id="TIGR01640">
    <property type="entry name" value="F_box_assoc_1"/>
    <property type="match status" value="1"/>
</dbReference>
<dbReference type="Gene3D" id="1.20.1280.50">
    <property type="match status" value="1"/>
</dbReference>
<dbReference type="SUPFAM" id="SSF81383">
    <property type="entry name" value="F-box domain"/>
    <property type="match status" value="1"/>
</dbReference>
<evidence type="ECO:0000259" key="2">
    <source>
        <dbReference type="Pfam" id="PF08268"/>
    </source>
</evidence>
<evidence type="ECO:0000313" key="4">
    <source>
        <dbReference type="Proteomes" id="UP000824120"/>
    </source>
</evidence>